<dbReference type="AlphaFoldDB" id="A0A380LHB3"/>
<feature type="transmembrane region" description="Helical" evidence="1">
    <location>
        <begin position="121"/>
        <end position="142"/>
    </location>
</feature>
<name>A0A380LHB3_9FIRM</name>
<keyword evidence="1" id="KW-0812">Transmembrane</keyword>
<feature type="transmembrane region" description="Helical" evidence="1">
    <location>
        <begin position="186"/>
        <end position="204"/>
    </location>
</feature>
<evidence type="ECO:0000313" key="2">
    <source>
        <dbReference type="EMBL" id="SUO03249.1"/>
    </source>
</evidence>
<reference evidence="2 3" key="1">
    <citation type="submission" date="2018-06" db="EMBL/GenBank/DDBJ databases">
        <authorList>
            <consortium name="Pathogen Informatics"/>
            <person name="Doyle S."/>
        </authorList>
    </citation>
    <scope>NUCLEOTIDE SEQUENCE [LARGE SCALE GENOMIC DNA]</scope>
    <source>
        <strain evidence="2 3">NCTC11087</strain>
    </source>
</reference>
<keyword evidence="3" id="KW-1185">Reference proteome</keyword>
<proteinExistence type="predicted"/>
<protein>
    <submittedName>
        <fullName evidence="2">Uncharacterized protein</fullName>
    </submittedName>
</protein>
<evidence type="ECO:0000313" key="3">
    <source>
        <dbReference type="Proteomes" id="UP000255523"/>
    </source>
</evidence>
<keyword evidence="1" id="KW-0472">Membrane</keyword>
<evidence type="ECO:0000256" key="1">
    <source>
        <dbReference type="SAM" id="Phobius"/>
    </source>
</evidence>
<dbReference type="GeneID" id="77461102"/>
<feature type="transmembrane region" description="Helical" evidence="1">
    <location>
        <begin position="154"/>
        <end position="174"/>
    </location>
</feature>
<keyword evidence="1" id="KW-1133">Transmembrane helix</keyword>
<accession>A0A380LHB3</accession>
<dbReference type="RefSeq" id="WP_022790292.1">
    <property type="nucleotide sequence ID" value="NZ_UHFX01000003.1"/>
</dbReference>
<sequence>MNSFNYFRPLLSKVQGVPSKNQRLLIWAGFQVRQAGLTYKQQIECMEKASHQLQDDQQAQDGFKSDFKAYLNSIKPDKITCFLREVSDFPLFLFIYTTLINVVYNQVLIPVSQQEPIMQTVLIGWSLCLQTIVVYLIYKGLLTYMATDPKRSTLGFWLILMVCFGLYLGSIYISNHVEGTWFSCPLWLWVLLTMAWAVFSVIWMRKKEESI</sequence>
<feature type="transmembrane region" description="Helical" evidence="1">
    <location>
        <begin position="89"/>
        <end position="109"/>
    </location>
</feature>
<gene>
    <name evidence="2" type="ORF">NCTC11087_00104</name>
</gene>
<organism evidence="2 3">
    <name type="scientific">Faecalicoccus pleomorphus</name>
    <dbReference type="NCBI Taxonomy" id="1323"/>
    <lineage>
        <taxon>Bacteria</taxon>
        <taxon>Bacillati</taxon>
        <taxon>Bacillota</taxon>
        <taxon>Erysipelotrichia</taxon>
        <taxon>Erysipelotrichales</taxon>
        <taxon>Erysipelotrichaceae</taxon>
        <taxon>Faecalicoccus</taxon>
    </lineage>
</organism>
<dbReference type="Proteomes" id="UP000255523">
    <property type="component" value="Unassembled WGS sequence"/>
</dbReference>
<dbReference type="EMBL" id="UHFX01000003">
    <property type="protein sequence ID" value="SUO03249.1"/>
    <property type="molecule type" value="Genomic_DNA"/>
</dbReference>